<evidence type="ECO:0000256" key="2">
    <source>
        <dbReference type="SAM" id="Coils"/>
    </source>
</evidence>
<feature type="chain" id="PRO_5043968999" evidence="3">
    <location>
        <begin position="26"/>
        <end position="419"/>
    </location>
</feature>
<evidence type="ECO:0000256" key="1">
    <source>
        <dbReference type="ARBA" id="ARBA00007613"/>
    </source>
</evidence>
<dbReference type="Pfam" id="PF02321">
    <property type="entry name" value="OEP"/>
    <property type="match status" value="2"/>
</dbReference>
<name>A0AAW3TU93_9SPHN</name>
<protein>
    <submittedName>
        <fullName evidence="4">Cobalt-zinc-cadmium efflux system outer membrane protein</fullName>
    </submittedName>
</protein>
<dbReference type="PANTHER" id="PTHR30203:SF24">
    <property type="entry name" value="BLR4935 PROTEIN"/>
    <property type="match status" value="1"/>
</dbReference>
<dbReference type="InterPro" id="IPR010131">
    <property type="entry name" value="MdtP/NodT-like"/>
</dbReference>
<dbReference type="SUPFAM" id="SSF56954">
    <property type="entry name" value="Outer membrane efflux proteins (OEP)"/>
    <property type="match status" value="1"/>
</dbReference>
<keyword evidence="5" id="KW-1185">Reference proteome</keyword>
<dbReference type="GO" id="GO:0015562">
    <property type="term" value="F:efflux transmembrane transporter activity"/>
    <property type="evidence" value="ECO:0007669"/>
    <property type="project" value="InterPro"/>
</dbReference>
<keyword evidence="3" id="KW-0732">Signal</keyword>
<dbReference type="Proteomes" id="UP000528945">
    <property type="component" value="Unassembled WGS sequence"/>
</dbReference>
<feature type="coiled-coil region" evidence="2">
    <location>
        <begin position="143"/>
        <end position="208"/>
    </location>
</feature>
<proteinExistence type="inferred from homology"/>
<dbReference type="Gene3D" id="1.20.1600.10">
    <property type="entry name" value="Outer membrane efflux proteins (OEP)"/>
    <property type="match status" value="1"/>
</dbReference>
<organism evidence="4 5">
    <name type="scientific">Sphingomonas aquatilis</name>
    <dbReference type="NCBI Taxonomy" id="93063"/>
    <lineage>
        <taxon>Bacteria</taxon>
        <taxon>Pseudomonadati</taxon>
        <taxon>Pseudomonadota</taxon>
        <taxon>Alphaproteobacteria</taxon>
        <taxon>Sphingomonadales</taxon>
        <taxon>Sphingomonadaceae</taxon>
        <taxon>Sphingomonas</taxon>
    </lineage>
</organism>
<reference evidence="4 5" key="1">
    <citation type="submission" date="2020-08" db="EMBL/GenBank/DDBJ databases">
        <title>Genomic Encyclopedia of Type Strains, Phase IV (KMG-IV): sequencing the most valuable type-strain genomes for metagenomic binning, comparative biology and taxonomic classification.</title>
        <authorList>
            <person name="Goeker M."/>
        </authorList>
    </citation>
    <scope>NUCLEOTIDE SEQUENCE [LARGE SCALE GENOMIC DNA]</scope>
    <source>
        <strain evidence="4 5">DSM 15581</strain>
    </source>
</reference>
<comment type="caution">
    <text evidence="4">The sequence shown here is derived from an EMBL/GenBank/DDBJ whole genome shotgun (WGS) entry which is preliminary data.</text>
</comment>
<evidence type="ECO:0000313" key="5">
    <source>
        <dbReference type="Proteomes" id="UP000528945"/>
    </source>
</evidence>
<dbReference type="RefSeq" id="WP_147035682.1">
    <property type="nucleotide sequence ID" value="NZ_JACIDB010000013.1"/>
</dbReference>
<evidence type="ECO:0000256" key="3">
    <source>
        <dbReference type="SAM" id="SignalP"/>
    </source>
</evidence>
<dbReference type="AlphaFoldDB" id="A0AAW3TU93"/>
<dbReference type="EMBL" id="JACIDB010000013">
    <property type="protein sequence ID" value="MBB3877273.1"/>
    <property type="molecule type" value="Genomic_DNA"/>
</dbReference>
<sequence>MNGKSRRQRAYALAGTLAALLPAGAAWSQTAPSFAQLYDQTRSTPRTLALDADVARARGLAEQARARPNPSVNVYAENFAGDLTRNARNQEQITGQLDIPIELGGKRSARISAGEAGIVAAQARNRDGRLLYATELARAYAGAEIASRRIELAEDEVEEATADLKAARALVGAGKEARLRQVQAETELNTLEADLETTRAQKVAALARLSALAGSPVPYTGVSESLLDRMNARPASGPIDPMQATMVKVAEAEREAAARQVTVQQRLAIPNLTAQIGVRQLRVASGPAIVAGIGIPLPLFDRNRGNIAAAQAELQGAQAREAAARLDAEAGSRAALALVEAADRKAEAAQRTMATAEEGYRLARIAYQAGKSPLIELLAARHNLGVARGVILDAAIARLDARANLARLQGLTITGEAVQ</sequence>
<accession>A0AAW3TU93</accession>
<feature type="signal peptide" evidence="3">
    <location>
        <begin position="1"/>
        <end position="25"/>
    </location>
</feature>
<keyword evidence="2" id="KW-0175">Coiled coil</keyword>
<dbReference type="PANTHER" id="PTHR30203">
    <property type="entry name" value="OUTER MEMBRANE CATION EFFLUX PROTEIN"/>
    <property type="match status" value="1"/>
</dbReference>
<dbReference type="InterPro" id="IPR003423">
    <property type="entry name" value="OMP_efflux"/>
</dbReference>
<feature type="coiled-coil region" evidence="2">
    <location>
        <begin position="307"/>
        <end position="359"/>
    </location>
</feature>
<evidence type="ECO:0000313" key="4">
    <source>
        <dbReference type="EMBL" id="MBB3877273.1"/>
    </source>
</evidence>
<comment type="similarity">
    <text evidence="1">Belongs to the outer membrane factor (OMF) (TC 1.B.17) family.</text>
</comment>
<gene>
    <name evidence="4" type="ORF">GGR47_003541</name>
</gene>